<dbReference type="GO" id="GO:0042545">
    <property type="term" value="P:cell wall modification"/>
    <property type="evidence" value="ECO:0007669"/>
    <property type="project" value="InterPro"/>
</dbReference>
<dbReference type="InterPro" id="IPR011050">
    <property type="entry name" value="Pectin_lyase_fold/virulence"/>
</dbReference>
<keyword evidence="8" id="KW-1185">Reference proteome</keyword>
<dbReference type="InterPro" id="IPR000070">
    <property type="entry name" value="Pectinesterase_cat"/>
</dbReference>
<evidence type="ECO:0000256" key="4">
    <source>
        <dbReference type="ARBA" id="ARBA00022801"/>
    </source>
</evidence>
<dbReference type="HOGENOM" id="CLU_143021_0_0_1"/>
<evidence type="ECO:0000256" key="1">
    <source>
        <dbReference type="ARBA" id="ARBA00005184"/>
    </source>
</evidence>
<dbReference type="KEGG" id="pfj:MYCFIDRAFT_35292"/>
<reference evidence="7 8" key="1">
    <citation type="journal article" date="2012" name="PLoS Pathog.">
        <title>Diverse lifestyles and strategies of plant pathogenesis encoded in the genomes of eighteen Dothideomycetes fungi.</title>
        <authorList>
            <person name="Ohm R.A."/>
            <person name="Feau N."/>
            <person name="Henrissat B."/>
            <person name="Schoch C.L."/>
            <person name="Horwitz B.A."/>
            <person name="Barry K.W."/>
            <person name="Condon B.J."/>
            <person name="Copeland A.C."/>
            <person name="Dhillon B."/>
            <person name="Glaser F."/>
            <person name="Hesse C.N."/>
            <person name="Kosti I."/>
            <person name="LaButti K."/>
            <person name="Lindquist E.A."/>
            <person name="Lucas S."/>
            <person name="Salamov A.A."/>
            <person name="Bradshaw R.E."/>
            <person name="Ciuffetti L."/>
            <person name="Hamelin R.C."/>
            <person name="Kema G.H.J."/>
            <person name="Lawrence C."/>
            <person name="Scott J.A."/>
            <person name="Spatafora J.W."/>
            <person name="Turgeon B.G."/>
            <person name="de Wit P.J.G.M."/>
            <person name="Zhong S."/>
            <person name="Goodwin S.B."/>
            <person name="Grigoriev I.V."/>
        </authorList>
    </citation>
    <scope>NUCLEOTIDE SEQUENCE [LARGE SCALE GENOMIC DNA]</scope>
    <source>
        <strain evidence="7 8">CIRAD86</strain>
    </source>
</reference>
<feature type="domain" description="Pectinesterase catalytic" evidence="6">
    <location>
        <begin position="3"/>
        <end position="102"/>
    </location>
</feature>
<comment type="pathway">
    <text evidence="1">Glycan metabolism; pectin degradation; 2-dehydro-3-deoxy-D-gluconate from pectin: step 1/5.</text>
</comment>
<dbReference type="AlphaFoldDB" id="N1Q7H8"/>
<dbReference type="OrthoDB" id="2019149at2759"/>
<dbReference type="EMBL" id="KB446555">
    <property type="protein sequence ID" value="EME88624.1"/>
    <property type="molecule type" value="Genomic_DNA"/>
</dbReference>
<dbReference type="GO" id="GO:0045490">
    <property type="term" value="P:pectin catabolic process"/>
    <property type="evidence" value="ECO:0007669"/>
    <property type="project" value="UniProtKB-UniPathway"/>
</dbReference>
<evidence type="ECO:0000256" key="2">
    <source>
        <dbReference type="ARBA" id="ARBA00008891"/>
    </source>
</evidence>
<proteinExistence type="inferred from homology"/>
<dbReference type="SUPFAM" id="SSF51126">
    <property type="entry name" value="Pectin lyase-like"/>
    <property type="match status" value="1"/>
</dbReference>
<dbReference type="Pfam" id="PF01095">
    <property type="entry name" value="Pectinesterase"/>
    <property type="match status" value="1"/>
</dbReference>
<dbReference type="Gene3D" id="2.160.20.10">
    <property type="entry name" value="Single-stranded right-handed beta-helix, Pectin lyase-like"/>
    <property type="match status" value="1"/>
</dbReference>
<name>N1Q7H8_PSEFD</name>
<dbReference type="STRING" id="383855.N1Q7H8"/>
<dbReference type="UniPathway" id="UPA00545">
    <property type="reaction ID" value="UER00823"/>
</dbReference>
<dbReference type="EC" id="3.1.1.11" evidence="3"/>
<organism evidence="7 8">
    <name type="scientific">Pseudocercospora fijiensis (strain CIRAD86)</name>
    <name type="common">Black leaf streak disease fungus</name>
    <name type="synonym">Mycosphaerella fijiensis</name>
    <dbReference type="NCBI Taxonomy" id="383855"/>
    <lineage>
        <taxon>Eukaryota</taxon>
        <taxon>Fungi</taxon>
        <taxon>Dikarya</taxon>
        <taxon>Ascomycota</taxon>
        <taxon>Pezizomycotina</taxon>
        <taxon>Dothideomycetes</taxon>
        <taxon>Dothideomycetidae</taxon>
        <taxon>Mycosphaerellales</taxon>
        <taxon>Mycosphaerellaceae</taxon>
        <taxon>Pseudocercospora</taxon>
    </lineage>
</organism>
<evidence type="ECO:0000256" key="3">
    <source>
        <dbReference type="ARBA" id="ARBA00013229"/>
    </source>
</evidence>
<dbReference type="GO" id="GO:0030599">
    <property type="term" value="F:pectinesterase activity"/>
    <property type="evidence" value="ECO:0007669"/>
    <property type="project" value="UniProtKB-EC"/>
</dbReference>
<gene>
    <name evidence="7" type="ORF">MYCFIDRAFT_35292</name>
</gene>
<feature type="non-terminal residue" evidence="7">
    <location>
        <position position="1"/>
    </location>
</feature>
<dbReference type="VEuPathDB" id="FungiDB:MYCFIDRAFT_35292"/>
<protein>
    <recommendedName>
        <fullName evidence="3">pectinesterase</fullName>
        <ecNumber evidence="3">3.1.1.11</ecNumber>
    </recommendedName>
</protein>
<dbReference type="GeneID" id="19339048"/>
<dbReference type="InterPro" id="IPR012334">
    <property type="entry name" value="Pectin_lyas_fold"/>
</dbReference>
<keyword evidence="5" id="KW-0063">Aspartyl esterase</keyword>
<evidence type="ECO:0000256" key="5">
    <source>
        <dbReference type="ARBA" id="ARBA00023085"/>
    </source>
</evidence>
<dbReference type="eggNOG" id="ENOG502R6WA">
    <property type="taxonomic scope" value="Eukaryota"/>
</dbReference>
<evidence type="ECO:0000313" key="7">
    <source>
        <dbReference type="EMBL" id="EME88624.1"/>
    </source>
</evidence>
<dbReference type="Proteomes" id="UP000016932">
    <property type="component" value="Unassembled WGS sequence"/>
</dbReference>
<sequence length="136" mass="15391">SKYGVYIHDSHVVKANSSLEIRHKCPLGRPWNSQHRSIFSGCYLDDSILPAGYIEWSSSDPRLSQNTTMAEFRDYGPGFNATARREAGNVTIEMTEGEYEPFSSPEKVFQFPFSGEFGNTAWIDAHPQVELTSDYM</sequence>
<dbReference type="RefSeq" id="XP_007919941.1">
    <property type="nucleotide sequence ID" value="XM_007921750.1"/>
</dbReference>
<comment type="similarity">
    <text evidence="2">Belongs to the pectinesterase family.</text>
</comment>
<accession>N1Q7H8</accession>
<evidence type="ECO:0000259" key="6">
    <source>
        <dbReference type="Pfam" id="PF01095"/>
    </source>
</evidence>
<dbReference type="PANTHER" id="PTHR31321">
    <property type="entry name" value="ACYL-COA THIOESTER HYDROLASE YBHC-RELATED"/>
    <property type="match status" value="1"/>
</dbReference>
<dbReference type="PANTHER" id="PTHR31321:SF137">
    <property type="entry name" value="PECTIN METHYL ESTERASE (EUROFUNG)"/>
    <property type="match status" value="1"/>
</dbReference>
<keyword evidence="4" id="KW-0378">Hydrolase</keyword>
<evidence type="ECO:0000313" key="8">
    <source>
        <dbReference type="Proteomes" id="UP000016932"/>
    </source>
</evidence>